<dbReference type="HOGENOM" id="CLU_058582_1_0_4"/>
<dbReference type="PANTHER" id="PTHR35008">
    <property type="entry name" value="BLL4482 PROTEIN-RELATED"/>
    <property type="match status" value="1"/>
</dbReference>
<dbReference type="OrthoDB" id="9808312at2"/>
<keyword evidence="8" id="KW-1185">Reference proteome</keyword>
<dbReference type="STRING" id="580332.Slit_1878"/>
<keyword evidence="1 4" id="KW-0349">Heme</keyword>
<dbReference type="eggNOG" id="COG3258">
    <property type="taxonomic scope" value="Bacteria"/>
</dbReference>
<dbReference type="InterPro" id="IPR051459">
    <property type="entry name" value="Cytochrome_c-type_DH"/>
</dbReference>
<dbReference type="FunFam" id="1.10.760.10:FF:000039">
    <property type="entry name" value="Thiosulfate dehydrogenase"/>
    <property type="match status" value="1"/>
</dbReference>
<keyword evidence="2 4" id="KW-0479">Metal-binding</keyword>
<dbReference type="KEGG" id="slt:Slit_1878"/>
<evidence type="ECO:0000256" key="1">
    <source>
        <dbReference type="ARBA" id="ARBA00022617"/>
    </source>
</evidence>
<evidence type="ECO:0000256" key="2">
    <source>
        <dbReference type="ARBA" id="ARBA00022723"/>
    </source>
</evidence>
<feature type="signal peptide" evidence="5">
    <location>
        <begin position="1"/>
        <end position="22"/>
    </location>
</feature>
<dbReference type="SUPFAM" id="SSF46626">
    <property type="entry name" value="Cytochrome c"/>
    <property type="match status" value="2"/>
</dbReference>
<dbReference type="Proteomes" id="UP000001625">
    <property type="component" value="Chromosome"/>
</dbReference>
<evidence type="ECO:0000256" key="3">
    <source>
        <dbReference type="ARBA" id="ARBA00023004"/>
    </source>
</evidence>
<organism evidence="7 8">
    <name type="scientific">Sideroxydans lithotrophicus (strain ES-1)</name>
    <dbReference type="NCBI Taxonomy" id="580332"/>
    <lineage>
        <taxon>Bacteria</taxon>
        <taxon>Pseudomonadati</taxon>
        <taxon>Pseudomonadota</taxon>
        <taxon>Betaproteobacteria</taxon>
        <taxon>Nitrosomonadales</taxon>
        <taxon>Gallionellaceae</taxon>
        <taxon>Sideroxydans</taxon>
    </lineage>
</organism>
<dbReference type="InterPro" id="IPR009056">
    <property type="entry name" value="Cyt_c-like_dom"/>
</dbReference>
<evidence type="ECO:0000313" key="8">
    <source>
        <dbReference type="Proteomes" id="UP000001625"/>
    </source>
</evidence>
<feature type="domain" description="Cytochrome c" evidence="6">
    <location>
        <begin position="173"/>
        <end position="258"/>
    </location>
</feature>
<evidence type="ECO:0000256" key="4">
    <source>
        <dbReference type="PROSITE-ProRule" id="PRU00433"/>
    </source>
</evidence>
<sequence length="301" mass="32903" precursor="true">MKNPIAIAITFAMIATSVTVFAASETSTPTAAKALVFTPPNDEEIPNNEFGKIVRQGKNIFEDTQHYAKQYVGNSLNCVNCHLASGRKENSSPLWAAYVRYPAYRAKNNKVNTYEERIQGCFKYSLNGKAPAVDSPEMVALVTYSYWLATGAPVGAKLKGAGYPEVPKPGLIPDANRGKTVFVENCQVCHGSNGEGKKVDGKYIFPPLWGSESFNWGAGMHRINTAAAFIKANMPLSKGGTLTDQEAWDVATFVMSHERPQDPRFKGNVAQTKKEYHDENCRYGETVNGKVLGGKHQTAAK</sequence>
<dbReference type="RefSeq" id="WP_013030005.1">
    <property type="nucleotide sequence ID" value="NC_013959.1"/>
</dbReference>
<keyword evidence="3 4" id="KW-0408">Iron</keyword>
<reference evidence="7 8" key="1">
    <citation type="submission" date="2010-03" db="EMBL/GenBank/DDBJ databases">
        <title>Complete sequence of Sideroxydans lithotrophicus ES-1.</title>
        <authorList>
            <consortium name="US DOE Joint Genome Institute"/>
            <person name="Lucas S."/>
            <person name="Copeland A."/>
            <person name="Lapidus A."/>
            <person name="Cheng J.-F."/>
            <person name="Bruce D."/>
            <person name="Goodwin L."/>
            <person name="Pitluck S."/>
            <person name="Munk A.C."/>
            <person name="Detter J.C."/>
            <person name="Han C."/>
            <person name="Tapia R."/>
            <person name="Larimer F."/>
            <person name="Land M."/>
            <person name="Hauser L."/>
            <person name="Kyrpides N."/>
            <person name="Ivanova N."/>
            <person name="Emerson D."/>
            <person name="Woyke T."/>
        </authorList>
    </citation>
    <scope>NUCLEOTIDE SEQUENCE [LARGE SCALE GENOMIC DNA]</scope>
    <source>
        <strain evidence="7 8">ES-1</strain>
    </source>
</reference>
<protein>
    <submittedName>
        <fullName evidence="7">Cytochrome c class I</fullName>
    </submittedName>
</protein>
<feature type="domain" description="Cytochrome c" evidence="6">
    <location>
        <begin position="52"/>
        <end position="149"/>
    </location>
</feature>
<dbReference type="Pfam" id="PF00034">
    <property type="entry name" value="Cytochrom_C"/>
    <property type="match status" value="1"/>
</dbReference>
<dbReference type="Pfam" id="PF21342">
    <property type="entry name" value="SoxA-TsdA_cyt-c"/>
    <property type="match status" value="1"/>
</dbReference>
<dbReference type="PANTHER" id="PTHR35008:SF9">
    <property type="entry name" value="CYTOCHROME C DOMAIN-CONTAINING PROTEIN"/>
    <property type="match status" value="1"/>
</dbReference>
<evidence type="ECO:0000259" key="6">
    <source>
        <dbReference type="PROSITE" id="PS51007"/>
    </source>
</evidence>
<accession>D5CT21</accession>
<dbReference type="InterPro" id="IPR036909">
    <property type="entry name" value="Cyt_c-like_dom_sf"/>
</dbReference>
<proteinExistence type="predicted"/>
<dbReference type="AlphaFoldDB" id="D5CT21"/>
<keyword evidence="5" id="KW-0732">Signal</keyword>
<name>D5CT21_SIDLE</name>
<dbReference type="GO" id="GO:0009055">
    <property type="term" value="F:electron transfer activity"/>
    <property type="evidence" value="ECO:0007669"/>
    <property type="project" value="InterPro"/>
</dbReference>
<dbReference type="GO" id="GO:0020037">
    <property type="term" value="F:heme binding"/>
    <property type="evidence" value="ECO:0007669"/>
    <property type="project" value="InterPro"/>
</dbReference>
<evidence type="ECO:0000256" key="5">
    <source>
        <dbReference type="SAM" id="SignalP"/>
    </source>
</evidence>
<dbReference type="EMBL" id="CP001965">
    <property type="protein sequence ID" value="ADE12107.1"/>
    <property type="molecule type" value="Genomic_DNA"/>
</dbReference>
<dbReference type="Gene3D" id="1.10.760.10">
    <property type="entry name" value="Cytochrome c-like domain"/>
    <property type="match status" value="2"/>
</dbReference>
<feature type="chain" id="PRO_5003069582" evidence="5">
    <location>
        <begin position="23"/>
        <end position="301"/>
    </location>
</feature>
<evidence type="ECO:0000313" key="7">
    <source>
        <dbReference type="EMBL" id="ADE12107.1"/>
    </source>
</evidence>
<dbReference type="GO" id="GO:0046872">
    <property type="term" value="F:metal ion binding"/>
    <property type="evidence" value="ECO:0007669"/>
    <property type="project" value="UniProtKB-KW"/>
</dbReference>
<gene>
    <name evidence="7" type="ordered locus">Slit_1878</name>
</gene>
<dbReference type="PROSITE" id="PS51007">
    <property type="entry name" value="CYTC"/>
    <property type="match status" value="2"/>
</dbReference>